<accession>A0A386KCY5</accession>
<dbReference type="RefSeq" id="YP_009949741.1">
    <property type="nucleotide sequence ID" value="NC_051583.1"/>
</dbReference>
<name>A0A386KCY5_9CAUD</name>
<reference evidence="2 3" key="1">
    <citation type="submission" date="2018-08" db="EMBL/GenBank/DDBJ databases">
        <authorList>
            <person name="Washington J.M."/>
            <person name="Garlena R.A."/>
            <person name="Russell D.A."/>
            <person name="Pope W.H."/>
            <person name="Jacobs-Sera D."/>
            <person name="Hatfull G.F."/>
        </authorList>
    </citation>
    <scope>NUCLEOTIDE SEQUENCE [LARGE SCALE GENOMIC DNA]</scope>
</reference>
<dbReference type="GeneID" id="60321145"/>
<dbReference type="EMBL" id="MH744423">
    <property type="protein sequence ID" value="AYD82070.1"/>
    <property type="molecule type" value="Genomic_DNA"/>
</dbReference>
<evidence type="ECO:0000313" key="2">
    <source>
        <dbReference type="EMBL" id="AYD82070.1"/>
    </source>
</evidence>
<protein>
    <submittedName>
        <fullName evidence="2">HicA-like toxin</fullName>
    </submittedName>
</protein>
<evidence type="ECO:0000313" key="3">
    <source>
        <dbReference type="Proteomes" id="UP000269292"/>
    </source>
</evidence>
<dbReference type="KEGG" id="vg:60321145"/>
<organism evidence="2 3">
    <name type="scientific">Mycobacterium phage Saguaro</name>
    <dbReference type="NCBI Taxonomy" id="2315616"/>
    <lineage>
        <taxon>Viruses</taxon>
        <taxon>Duplodnaviria</taxon>
        <taxon>Heunggongvirae</taxon>
        <taxon>Uroviricota</taxon>
        <taxon>Caudoviricetes</taxon>
        <taxon>Bclasvirinae</taxon>
        <taxon>Saguarovirus</taxon>
        <taxon>Saguarovirus saguaro</taxon>
    </lineage>
</organism>
<keyword evidence="3" id="KW-1185">Reference proteome</keyword>
<feature type="region of interest" description="Disordered" evidence="1">
    <location>
        <begin position="1"/>
        <end position="32"/>
    </location>
</feature>
<dbReference type="Proteomes" id="UP000269292">
    <property type="component" value="Segment"/>
</dbReference>
<proteinExistence type="predicted"/>
<evidence type="ECO:0000256" key="1">
    <source>
        <dbReference type="SAM" id="MobiDB-lite"/>
    </source>
</evidence>
<sequence length="100" mass="10880">MLTMATTEEPRPGTPVPGSGRNGCHRAGNKETRRLLREITKAGGEVRPHSSKQGHFKVYLDGKYIGGIPGSPSDRRAFANDIARLRRGGLPLNSKGRFDP</sequence>
<gene>
    <name evidence="2" type="primary">78</name>
    <name evidence="2" type="ORF">SEA_SAGUARO_78</name>
</gene>